<proteinExistence type="predicted"/>
<dbReference type="SUPFAM" id="SSF55486">
    <property type="entry name" value="Metalloproteases ('zincins'), catalytic domain"/>
    <property type="match status" value="1"/>
</dbReference>
<reference evidence="3 4" key="1">
    <citation type="submission" date="2019-02" db="EMBL/GenBank/DDBJ databases">
        <title>WGS of Pseudoxanthomonas species novum from clinical isolates.</title>
        <authorList>
            <person name="Bernier A.-M."/>
            <person name="Bernard K."/>
            <person name="Vachon A."/>
        </authorList>
    </citation>
    <scope>NUCLEOTIDE SEQUENCE [LARGE SCALE GENOMIC DNA]</scope>
    <source>
        <strain evidence="3 4">NML171200</strain>
    </source>
</reference>
<evidence type="ECO:0000259" key="2">
    <source>
        <dbReference type="Pfam" id="PF14521"/>
    </source>
</evidence>
<name>A0A4Q8L6D8_9GAMM</name>
<dbReference type="GO" id="GO:0004222">
    <property type="term" value="F:metalloendopeptidase activity"/>
    <property type="evidence" value="ECO:0007669"/>
    <property type="project" value="InterPro"/>
</dbReference>
<dbReference type="Pfam" id="PF14521">
    <property type="entry name" value="Aspzincin_M35"/>
    <property type="match status" value="1"/>
</dbReference>
<evidence type="ECO:0000313" key="3">
    <source>
        <dbReference type="EMBL" id="TAA23296.1"/>
    </source>
</evidence>
<evidence type="ECO:0000256" key="1">
    <source>
        <dbReference type="SAM" id="SignalP"/>
    </source>
</evidence>
<organism evidence="3 4">
    <name type="scientific">Pseudoxanthomonas winnipegensis</name>
    <dbReference type="NCBI Taxonomy" id="2480810"/>
    <lineage>
        <taxon>Bacteria</taxon>
        <taxon>Pseudomonadati</taxon>
        <taxon>Pseudomonadota</taxon>
        <taxon>Gammaproteobacteria</taxon>
        <taxon>Lysobacterales</taxon>
        <taxon>Lysobacteraceae</taxon>
        <taxon>Pseudoxanthomonas</taxon>
    </lineage>
</organism>
<feature type="domain" description="Lysine-specific metallo-endopeptidase" evidence="2">
    <location>
        <begin position="236"/>
        <end position="396"/>
    </location>
</feature>
<evidence type="ECO:0000313" key="4">
    <source>
        <dbReference type="Proteomes" id="UP000292627"/>
    </source>
</evidence>
<sequence length="402" mass="43829">MKIFYALGLLAIVYSVQASAAGQLTISLDQVPSSQRSAQTNSNSGVLRLALTNSGDETILVDQKALPIPLSNGRLINDALRIVDDSGVEAKYKGMFVSFADESASEKEIKAGDSINYRVDLASNYHLEPGKHYTVSLRFGAHYRQKDGPPASANKSLHSSEVLVRPVEIWIDPRSSFSTQSAIDQPRATAAVCTAAEQSAFANAKSVATSTALMGAAALSNMYHMVNDVTTFPYNARYWKWFGAHVSPVPNPGDSNDNYVDQGVITAWFRISDDTSQGPRPAVTLACGDCPQELIDRGAIAFTYKEELYVIHTCPAFFDDGSGNPQALFPEGNPDYVSLVKTLLHEVTHFADEHWDGTIDVAINGNDIYDYGEVQFLSSSDRTNAVRNASNYGFYFINYDGD</sequence>
<dbReference type="RefSeq" id="WP_130552321.1">
    <property type="nucleotide sequence ID" value="NZ_SHMC01000006.1"/>
</dbReference>
<feature type="chain" id="PRO_5020946390" description="Lysine-specific metallo-endopeptidase domain-containing protein" evidence="1">
    <location>
        <begin position="21"/>
        <end position="402"/>
    </location>
</feature>
<dbReference type="InterPro" id="IPR024079">
    <property type="entry name" value="MetalloPept_cat_dom_sf"/>
</dbReference>
<protein>
    <recommendedName>
        <fullName evidence="2">Lysine-specific metallo-endopeptidase domain-containing protein</fullName>
    </recommendedName>
</protein>
<dbReference type="OrthoDB" id="6004594at2"/>
<comment type="caution">
    <text evidence="3">The sequence shown here is derived from an EMBL/GenBank/DDBJ whole genome shotgun (WGS) entry which is preliminary data.</text>
</comment>
<feature type="signal peptide" evidence="1">
    <location>
        <begin position="1"/>
        <end position="20"/>
    </location>
</feature>
<dbReference type="Gene3D" id="2.60.40.2970">
    <property type="match status" value="1"/>
</dbReference>
<accession>A0A4Q8L6D8</accession>
<dbReference type="InterPro" id="IPR029463">
    <property type="entry name" value="Lys_MEP"/>
</dbReference>
<dbReference type="EMBL" id="SHMC01000006">
    <property type="protein sequence ID" value="TAA23296.1"/>
    <property type="molecule type" value="Genomic_DNA"/>
</dbReference>
<dbReference type="AlphaFoldDB" id="A0A4Q8L6D8"/>
<keyword evidence="1" id="KW-0732">Signal</keyword>
<dbReference type="Gene3D" id="3.40.390.10">
    <property type="entry name" value="Collagenase (Catalytic Domain)"/>
    <property type="match status" value="1"/>
</dbReference>
<dbReference type="Proteomes" id="UP000292627">
    <property type="component" value="Unassembled WGS sequence"/>
</dbReference>
<gene>
    <name evidence="3" type="ORF">EA660_15270</name>
</gene>